<evidence type="ECO:0000256" key="1">
    <source>
        <dbReference type="ARBA" id="ARBA00022536"/>
    </source>
</evidence>
<dbReference type="InterPro" id="IPR003582">
    <property type="entry name" value="ShKT_dom"/>
</dbReference>
<keyword evidence="5" id="KW-0106">Calcium</keyword>
<dbReference type="PROSITE" id="PS50092">
    <property type="entry name" value="TSP1"/>
    <property type="match status" value="6"/>
</dbReference>
<evidence type="ECO:0000313" key="13">
    <source>
        <dbReference type="Proteomes" id="UP001642483"/>
    </source>
</evidence>
<sequence>MIRRSSNHSTVAFIMDLKAHMGCGLLLFVVLSFPPQTNSQCARVGCFDCFDWCGTTTTCDVELFKIFCAKTCNACATVSQDCKDLNCQHLCIRDGDSDERRCQCFDGYRLDEDGRTCTDIDECAEDPNLCLNTTEVHCDNTPGSYRCTTCRSFKLGPVTYWNYYRKEECCRQNAKNFFQCGSSLTNGGRVVGGRNALFGSWPWMAHISIAKEICGGTLISDEWVLTAAHCVWKFRNRPGVVRVVLGVLRSTPKSGNLHQQSTTAMRIYIHENYTHTDNDIALIRLRRKAKTGTYVGRVCLPNGEEPEDGEICIATGYGTTEYRGNLATTLQEVSLPIVNSEVCRRSYSNHTNNINPDRYMCAGYEEGVRDTCQGDSGGPLVCQRCKNCDWYIAGVTAFGRRCGSPGYYGIYTRVTAFEPWISQITSIPVINEECKRAVWTRWGAFTPCNAECGGGKRSRIRHCKYGSANIDIGCRGDTEETVDCNTQSCVDAFWSSYDIGSCSRSCGGGTRTNRRICINGSPGQKGCEGKASMVENCNERPCPIWGPFGAWSDCTKECGTGTQNSTRVCLNVVVGEEGCRGESKKSRNCNTQICAYWSEYEPWSDCDVTCMQSKERRCVGGKIGNDGCIGDAIINQTCCQAFGQWSQYGECSRTCGGGQRTRTRQCPDPVRCLPDQHGTSTSQSQPCNSGICPGKWTEWSNRGTCSVTCGQGQQEQVRRCEGGEIGGPGCEGNATRVIPCNRTPVWEAWSDYSECSKTCGHGVETRTRVCCGGERSCEGEAQEGRPCNLVTCLPTDQCAQYVNLVDDVTCQGFAKQRYCTSSYQAYMEENCQLTCCRYGDYRNCDLSPQCFLYVRSCHLLWVQINCKTTCQLPC</sequence>
<protein>
    <submittedName>
        <fullName evidence="12">Uncharacterized protein</fullName>
    </submittedName>
</protein>
<proteinExistence type="predicted"/>
<evidence type="ECO:0000259" key="10">
    <source>
        <dbReference type="PROSITE" id="PS50240"/>
    </source>
</evidence>
<keyword evidence="8" id="KW-0378">Hydrolase</keyword>
<dbReference type="InterPro" id="IPR001254">
    <property type="entry name" value="Trypsin_dom"/>
</dbReference>
<dbReference type="EMBL" id="CAWYQH010000079">
    <property type="protein sequence ID" value="CAK8680812.1"/>
    <property type="molecule type" value="Genomic_DNA"/>
</dbReference>
<dbReference type="SMART" id="SM00209">
    <property type="entry name" value="TSP1"/>
    <property type="match status" value="7"/>
</dbReference>
<feature type="domain" description="ShKT" evidence="11">
    <location>
        <begin position="46"/>
        <end position="75"/>
    </location>
</feature>
<keyword evidence="2 8" id="KW-0645">Protease</keyword>
<organism evidence="12 13">
    <name type="scientific">Clavelina lepadiformis</name>
    <name type="common">Light-bulb sea squirt</name>
    <name type="synonym">Ascidia lepadiformis</name>
    <dbReference type="NCBI Taxonomy" id="159417"/>
    <lineage>
        <taxon>Eukaryota</taxon>
        <taxon>Metazoa</taxon>
        <taxon>Chordata</taxon>
        <taxon>Tunicata</taxon>
        <taxon>Ascidiacea</taxon>
        <taxon>Aplousobranchia</taxon>
        <taxon>Clavelinidae</taxon>
        <taxon>Clavelina</taxon>
    </lineage>
</organism>
<comment type="caution">
    <text evidence="7">Lacks conserved residue(s) required for the propagation of feature annotation.</text>
</comment>
<dbReference type="PROSITE" id="PS51670">
    <property type="entry name" value="SHKT"/>
    <property type="match status" value="1"/>
</dbReference>
<dbReference type="PANTHER" id="PTHR24252:SF7">
    <property type="entry name" value="HYALIN"/>
    <property type="match status" value="1"/>
</dbReference>
<dbReference type="SUPFAM" id="SSF50494">
    <property type="entry name" value="Trypsin-like serine proteases"/>
    <property type="match status" value="1"/>
</dbReference>
<dbReference type="InterPro" id="IPR033116">
    <property type="entry name" value="TRYPSIN_SER"/>
</dbReference>
<evidence type="ECO:0000256" key="5">
    <source>
        <dbReference type="ARBA" id="ARBA00022837"/>
    </source>
</evidence>
<keyword evidence="9" id="KW-0732">Signal</keyword>
<dbReference type="InterPro" id="IPR043504">
    <property type="entry name" value="Peptidase_S1_PA_chymotrypsin"/>
</dbReference>
<evidence type="ECO:0000256" key="3">
    <source>
        <dbReference type="ARBA" id="ARBA00022737"/>
    </source>
</evidence>
<evidence type="ECO:0000259" key="11">
    <source>
        <dbReference type="PROSITE" id="PS51670"/>
    </source>
</evidence>
<dbReference type="PROSITE" id="PS00135">
    <property type="entry name" value="TRYPSIN_SER"/>
    <property type="match status" value="1"/>
</dbReference>
<dbReference type="Gene3D" id="2.20.100.10">
    <property type="entry name" value="Thrombospondin type-1 (TSP1) repeat"/>
    <property type="match status" value="6"/>
</dbReference>
<dbReference type="PROSITE" id="PS00134">
    <property type="entry name" value="TRYPSIN_HIS"/>
    <property type="match status" value="1"/>
</dbReference>
<dbReference type="Pfam" id="PF00089">
    <property type="entry name" value="Trypsin"/>
    <property type="match status" value="1"/>
</dbReference>
<evidence type="ECO:0000313" key="12">
    <source>
        <dbReference type="EMBL" id="CAK8680812.1"/>
    </source>
</evidence>
<accession>A0ABP0FQW4</accession>
<dbReference type="PRINTS" id="PR00722">
    <property type="entry name" value="CHYMOTRYPSIN"/>
</dbReference>
<dbReference type="InterPro" id="IPR018114">
    <property type="entry name" value="TRYPSIN_HIS"/>
</dbReference>
<dbReference type="PROSITE" id="PS50240">
    <property type="entry name" value="TRYPSIN_DOM"/>
    <property type="match status" value="1"/>
</dbReference>
<evidence type="ECO:0000256" key="6">
    <source>
        <dbReference type="ARBA" id="ARBA00023157"/>
    </source>
</evidence>
<keyword evidence="3" id="KW-0677">Repeat</keyword>
<dbReference type="CDD" id="cd00190">
    <property type="entry name" value="Tryp_SPc"/>
    <property type="match status" value="1"/>
</dbReference>
<feature type="chain" id="PRO_5047435278" evidence="9">
    <location>
        <begin position="40"/>
        <end position="874"/>
    </location>
</feature>
<name>A0ABP0FQW4_CLALP</name>
<dbReference type="PANTHER" id="PTHR24252">
    <property type="entry name" value="ACROSIN-RELATED"/>
    <property type="match status" value="1"/>
</dbReference>
<dbReference type="Gene3D" id="2.40.10.10">
    <property type="entry name" value="Trypsin-like serine proteases"/>
    <property type="match status" value="1"/>
</dbReference>
<keyword evidence="6 7" id="KW-1015">Disulfide bond</keyword>
<feature type="disulfide bond" evidence="7">
    <location>
        <begin position="59"/>
        <end position="72"/>
    </location>
</feature>
<evidence type="ECO:0000256" key="9">
    <source>
        <dbReference type="SAM" id="SignalP"/>
    </source>
</evidence>
<dbReference type="InterPro" id="IPR036383">
    <property type="entry name" value="TSP1_rpt_sf"/>
</dbReference>
<dbReference type="SUPFAM" id="SSF57196">
    <property type="entry name" value="EGF/Laminin"/>
    <property type="match status" value="1"/>
</dbReference>
<dbReference type="InterPro" id="IPR009003">
    <property type="entry name" value="Peptidase_S1_PA"/>
</dbReference>
<dbReference type="SUPFAM" id="SSF82895">
    <property type="entry name" value="TSP-1 type 1 repeat"/>
    <property type="match status" value="7"/>
</dbReference>
<keyword evidence="13" id="KW-1185">Reference proteome</keyword>
<dbReference type="InterPro" id="IPR018097">
    <property type="entry name" value="EGF_Ca-bd_CS"/>
</dbReference>
<feature type="signal peptide" evidence="9">
    <location>
        <begin position="1"/>
        <end position="39"/>
    </location>
</feature>
<evidence type="ECO:0000256" key="2">
    <source>
        <dbReference type="ARBA" id="ARBA00022670"/>
    </source>
</evidence>
<dbReference type="Pfam" id="PF12662">
    <property type="entry name" value="cEGF"/>
    <property type="match status" value="1"/>
</dbReference>
<dbReference type="SMART" id="SM00020">
    <property type="entry name" value="Tryp_SPc"/>
    <property type="match status" value="1"/>
</dbReference>
<dbReference type="Proteomes" id="UP001642483">
    <property type="component" value="Unassembled WGS sequence"/>
</dbReference>
<gene>
    <name evidence="12" type="ORF">CVLEPA_LOCUS11051</name>
</gene>
<dbReference type="InterPro" id="IPR000884">
    <property type="entry name" value="TSP1_rpt"/>
</dbReference>
<comment type="caution">
    <text evidence="12">The sequence shown here is derived from an EMBL/GenBank/DDBJ whole genome shotgun (WGS) entry which is preliminary data.</text>
</comment>
<dbReference type="InterPro" id="IPR001881">
    <property type="entry name" value="EGF-like_Ca-bd_dom"/>
</dbReference>
<dbReference type="InterPro" id="IPR001314">
    <property type="entry name" value="Peptidase_S1A"/>
</dbReference>
<dbReference type="PROSITE" id="PS01187">
    <property type="entry name" value="EGF_CA"/>
    <property type="match status" value="1"/>
</dbReference>
<evidence type="ECO:0000256" key="7">
    <source>
        <dbReference type="PROSITE-ProRule" id="PRU01005"/>
    </source>
</evidence>
<keyword evidence="4 8" id="KW-0720">Serine protease</keyword>
<dbReference type="Pfam" id="PF00090">
    <property type="entry name" value="TSP_1"/>
    <property type="match status" value="7"/>
</dbReference>
<keyword evidence="1" id="KW-0245">EGF-like domain</keyword>
<dbReference type="InterPro" id="IPR026823">
    <property type="entry name" value="cEGF"/>
</dbReference>
<feature type="domain" description="Peptidase S1" evidence="10">
    <location>
        <begin position="190"/>
        <end position="426"/>
    </location>
</feature>
<evidence type="ECO:0000256" key="8">
    <source>
        <dbReference type="RuleBase" id="RU363034"/>
    </source>
</evidence>
<dbReference type="Gene3D" id="2.10.25.10">
    <property type="entry name" value="Laminin"/>
    <property type="match status" value="2"/>
</dbReference>
<dbReference type="SMART" id="SM00179">
    <property type="entry name" value="EGF_CA"/>
    <property type="match status" value="1"/>
</dbReference>
<evidence type="ECO:0000256" key="4">
    <source>
        <dbReference type="ARBA" id="ARBA00022825"/>
    </source>
</evidence>
<reference evidence="12 13" key="1">
    <citation type="submission" date="2024-02" db="EMBL/GenBank/DDBJ databases">
        <authorList>
            <person name="Daric V."/>
            <person name="Darras S."/>
        </authorList>
    </citation>
    <scope>NUCLEOTIDE SEQUENCE [LARGE SCALE GENOMIC DNA]</scope>
</reference>